<keyword evidence="3" id="KW-1185">Reference proteome</keyword>
<evidence type="ECO:0000313" key="3">
    <source>
        <dbReference type="Proteomes" id="UP000192578"/>
    </source>
</evidence>
<dbReference type="EMBL" id="MTYJ01000080">
    <property type="protein sequence ID" value="OQV16003.1"/>
    <property type="molecule type" value="Genomic_DNA"/>
</dbReference>
<name>A0A1W0WLK5_HYPEX</name>
<sequence>MRRTAKRLASIQATNSGRGSAGTSAKCRDGRPKCHRALPQAQIFSDCEERPEVKCHAKEFPKKRDDKVCVILGRSKGYGIETQPFRCRRRESNDGSKKRIFPLMFRNVQLGNKKGGKDGLLWDNQVRAGVPRERVCQTVLYSRAVDHSEMIVLQSKNKTRETTNGKFSFQQRHKGTVVSDNNEVTVSTDVAVELFYAKYHSK</sequence>
<feature type="compositionally biased region" description="Polar residues" evidence="1">
    <location>
        <begin position="11"/>
        <end position="23"/>
    </location>
</feature>
<dbReference type="AlphaFoldDB" id="A0A1W0WLK5"/>
<organism evidence="2 3">
    <name type="scientific">Hypsibius exemplaris</name>
    <name type="common">Freshwater tardigrade</name>
    <dbReference type="NCBI Taxonomy" id="2072580"/>
    <lineage>
        <taxon>Eukaryota</taxon>
        <taxon>Metazoa</taxon>
        <taxon>Ecdysozoa</taxon>
        <taxon>Tardigrada</taxon>
        <taxon>Eutardigrada</taxon>
        <taxon>Parachela</taxon>
        <taxon>Hypsibioidea</taxon>
        <taxon>Hypsibiidae</taxon>
        <taxon>Hypsibius</taxon>
    </lineage>
</organism>
<evidence type="ECO:0000313" key="2">
    <source>
        <dbReference type="EMBL" id="OQV16003.1"/>
    </source>
</evidence>
<feature type="region of interest" description="Disordered" evidence="1">
    <location>
        <begin position="1"/>
        <end position="30"/>
    </location>
</feature>
<accession>A0A1W0WLK5</accession>
<dbReference type="Proteomes" id="UP000192578">
    <property type="component" value="Unassembled WGS sequence"/>
</dbReference>
<proteinExistence type="predicted"/>
<evidence type="ECO:0000256" key="1">
    <source>
        <dbReference type="SAM" id="MobiDB-lite"/>
    </source>
</evidence>
<protein>
    <submittedName>
        <fullName evidence="2">Uncharacterized protein</fullName>
    </submittedName>
</protein>
<gene>
    <name evidence="2" type="ORF">BV898_09923</name>
</gene>
<comment type="caution">
    <text evidence="2">The sequence shown here is derived from an EMBL/GenBank/DDBJ whole genome shotgun (WGS) entry which is preliminary data.</text>
</comment>
<reference evidence="3" key="1">
    <citation type="submission" date="2017-01" db="EMBL/GenBank/DDBJ databases">
        <title>Comparative genomics of anhydrobiosis in the tardigrade Hypsibius dujardini.</title>
        <authorList>
            <person name="Yoshida Y."/>
            <person name="Koutsovoulos G."/>
            <person name="Laetsch D."/>
            <person name="Stevens L."/>
            <person name="Kumar S."/>
            <person name="Horikawa D."/>
            <person name="Ishino K."/>
            <person name="Komine S."/>
            <person name="Tomita M."/>
            <person name="Blaxter M."/>
            <person name="Arakawa K."/>
        </authorList>
    </citation>
    <scope>NUCLEOTIDE SEQUENCE [LARGE SCALE GENOMIC DNA]</scope>
    <source>
        <strain evidence="3">Z151</strain>
    </source>
</reference>